<dbReference type="Proteomes" id="UP001162156">
    <property type="component" value="Unassembled WGS sequence"/>
</dbReference>
<reference evidence="1" key="1">
    <citation type="journal article" date="2023" name="Insect Mol. Biol.">
        <title>Genome sequencing provides insights into the evolution of gene families encoding plant cell wall-degrading enzymes in longhorned beetles.</title>
        <authorList>
            <person name="Shin N.R."/>
            <person name="Okamura Y."/>
            <person name="Kirsch R."/>
            <person name="Pauchet Y."/>
        </authorList>
    </citation>
    <scope>NUCLEOTIDE SEQUENCE</scope>
    <source>
        <strain evidence="1">RBIC_L_NR</strain>
    </source>
</reference>
<dbReference type="PANTHER" id="PTHR33480">
    <property type="entry name" value="SET DOMAIN-CONTAINING PROTEIN-RELATED"/>
    <property type="match status" value="1"/>
</dbReference>
<evidence type="ECO:0000313" key="2">
    <source>
        <dbReference type="Proteomes" id="UP001162156"/>
    </source>
</evidence>
<proteinExistence type="predicted"/>
<evidence type="ECO:0000313" key="1">
    <source>
        <dbReference type="EMBL" id="KAJ8930016.1"/>
    </source>
</evidence>
<dbReference type="PANTHER" id="PTHR33480:SF1">
    <property type="entry name" value="TYR RECOMBINASE DOMAIN-CONTAINING PROTEIN"/>
    <property type="match status" value="1"/>
</dbReference>
<evidence type="ECO:0008006" key="3">
    <source>
        <dbReference type="Google" id="ProtNLM"/>
    </source>
</evidence>
<name>A0AAV8WU66_9CUCU</name>
<dbReference type="EMBL" id="JANEYF010004812">
    <property type="protein sequence ID" value="KAJ8930016.1"/>
    <property type="molecule type" value="Genomic_DNA"/>
</dbReference>
<dbReference type="AlphaFoldDB" id="A0AAV8WU66"/>
<protein>
    <recommendedName>
        <fullName evidence="3">Tyr recombinase domain-containing protein</fullName>
    </recommendedName>
</protein>
<gene>
    <name evidence="1" type="ORF">NQ314_017233</name>
</gene>
<comment type="caution">
    <text evidence="1">The sequence shown here is derived from an EMBL/GenBank/DDBJ whole genome shotgun (WGS) entry which is preliminary data.</text>
</comment>
<organism evidence="1 2">
    <name type="scientific">Rhamnusium bicolor</name>
    <dbReference type="NCBI Taxonomy" id="1586634"/>
    <lineage>
        <taxon>Eukaryota</taxon>
        <taxon>Metazoa</taxon>
        <taxon>Ecdysozoa</taxon>
        <taxon>Arthropoda</taxon>
        <taxon>Hexapoda</taxon>
        <taxon>Insecta</taxon>
        <taxon>Pterygota</taxon>
        <taxon>Neoptera</taxon>
        <taxon>Endopterygota</taxon>
        <taxon>Coleoptera</taxon>
        <taxon>Polyphaga</taxon>
        <taxon>Cucujiformia</taxon>
        <taxon>Chrysomeloidea</taxon>
        <taxon>Cerambycidae</taxon>
        <taxon>Lepturinae</taxon>
        <taxon>Rhagiini</taxon>
        <taxon>Rhamnusium</taxon>
    </lineage>
</organism>
<keyword evidence="2" id="KW-1185">Reference proteome</keyword>
<sequence length="750" mass="85496">MSFPEYYGCAVGFPKYYECAVASLGSDGCAMGFLESKGCAVGFSEYNECAVGFSEYNECAVDFPVYHRFAVGFSEFYGCAWGSFEYNECAVSSSVPENSPPDFNIYIRHHVSSSTNWGDALNNVDNDGTEETRVYKVNEKYVPIISGDVLNNVGDDGVELRNKGNFLKTANNCPRRVRQSQIPGTPVLPCDNCLGFFSSKLLYRHRRNCGEKRSGRAQSEGQTTLIRNFRTDERLKREVFPRMRADKISLEAKADSLICSFGARYLRSHREKHFASVTSPLQPKYFDLFVRATQTVAKYNPQTEVFEAPSFAMNIVNSFKQCCDIAINIALKGSQKYETVPAAEAEAQLRTMIHLFTANWRFEISSQAASNLHLNKWNKVTIVPLASDLKILRNYLLQSAKKAVDRLKINDKDVSAYNILVDTIYCRVILLNRKRPGELQRMLLHTYLSCGNEKAQYEEFKHIVTPSERVLLEKLKRVVIRGKRGRGVPVLFSVDVQNNIEFMLEYRSNFVPKENLYLFAKANSKTEISGYKMLNKYAQTCGAKNPTAITSTRLRKHLATLTQIFNMTDSDIEQLAAFMGHTPGVHRGSYRLPDDIYQTAKLSKLLLLMEIGGAGDYKGKSLEEIDLNMEENLLDETNCDESDMDDEIDDTNTENVVETNVNEININKAVSVKPEAEMKKNKRVLIPWTSEQKLLARKFFQEHIKKSKPPKRHECEKLIENHPQAFNNKNWLKIKVFIQNIYNQKQRQDD</sequence>
<accession>A0AAV8WU66</accession>